<gene>
    <name evidence="2" type="ORF">Zmor_023178</name>
</gene>
<sequence length="116" mass="13223">MFTLTRLYSRRHSDKIEPPQKAISSHCSLRKKRGTSAPSEKIENPPIVSMPKGEFLAPPVHKSIRFHLRKKADNVAFKYLTSERRRPTSGAIFSALKPPFIQISGRVVNFPTYCSR</sequence>
<reference evidence="2" key="1">
    <citation type="journal article" date="2023" name="G3 (Bethesda)">
        <title>Whole genome assemblies of Zophobas morio and Tenebrio molitor.</title>
        <authorList>
            <person name="Kaur S."/>
            <person name="Stinson S.A."/>
            <person name="diCenzo G.C."/>
        </authorList>
    </citation>
    <scope>NUCLEOTIDE SEQUENCE</scope>
    <source>
        <strain evidence="2">QUZm001</strain>
    </source>
</reference>
<feature type="region of interest" description="Disordered" evidence="1">
    <location>
        <begin position="1"/>
        <end position="50"/>
    </location>
</feature>
<name>A0AA38M673_9CUCU</name>
<protein>
    <submittedName>
        <fullName evidence="2">Uncharacterized protein</fullName>
    </submittedName>
</protein>
<dbReference type="AlphaFoldDB" id="A0AA38M673"/>
<evidence type="ECO:0000313" key="3">
    <source>
        <dbReference type="Proteomes" id="UP001168821"/>
    </source>
</evidence>
<accession>A0AA38M673</accession>
<evidence type="ECO:0000256" key="1">
    <source>
        <dbReference type="SAM" id="MobiDB-lite"/>
    </source>
</evidence>
<keyword evidence="3" id="KW-1185">Reference proteome</keyword>
<organism evidence="2 3">
    <name type="scientific">Zophobas morio</name>
    <dbReference type="NCBI Taxonomy" id="2755281"/>
    <lineage>
        <taxon>Eukaryota</taxon>
        <taxon>Metazoa</taxon>
        <taxon>Ecdysozoa</taxon>
        <taxon>Arthropoda</taxon>
        <taxon>Hexapoda</taxon>
        <taxon>Insecta</taxon>
        <taxon>Pterygota</taxon>
        <taxon>Neoptera</taxon>
        <taxon>Endopterygota</taxon>
        <taxon>Coleoptera</taxon>
        <taxon>Polyphaga</taxon>
        <taxon>Cucujiformia</taxon>
        <taxon>Tenebrionidae</taxon>
        <taxon>Zophobas</taxon>
    </lineage>
</organism>
<proteinExistence type="predicted"/>
<comment type="caution">
    <text evidence="2">The sequence shown here is derived from an EMBL/GenBank/DDBJ whole genome shotgun (WGS) entry which is preliminary data.</text>
</comment>
<dbReference type="EMBL" id="JALNTZ010000007">
    <property type="protein sequence ID" value="KAJ3645530.1"/>
    <property type="molecule type" value="Genomic_DNA"/>
</dbReference>
<dbReference type="Proteomes" id="UP001168821">
    <property type="component" value="Unassembled WGS sequence"/>
</dbReference>
<evidence type="ECO:0000313" key="2">
    <source>
        <dbReference type="EMBL" id="KAJ3645530.1"/>
    </source>
</evidence>